<accession>A0ACB8B419</accession>
<reference evidence="1" key="1">
    <citation type="journal article" date="2021" name="New Phytol.">
        <title>Evolutionary innovations through gain and loss of genes in the ectomycorrhizal Boletales.</title>
        <authorList>
            <person name="Wu G."/>
            <person name="Miyauchi S."/>
            <person name="Morin E."/>
            <person name="Kuo A."/>
            <person name="Drula E."/>
            <person name="Varga T."/>
            <person name="Kohler A."/>
            <person name="Feng B."/>
            <person name="Cao Y."/>
            <person name="Lipzen A."/>
            <person name="Daum C."/>
            <person name="Hundley H."/>
            <person name="Pangilinan J."/>
            <person name="Johnson J."/>
            <person name="Barry K."/>
            <person name="LaButti K."/>
            <person name="Ng V."/>
            <person name="Ahrendt S."/>
            <person name="Min B."/>
            <person name="Choi I.G."/>
            <person name="Park H."/>
            <person name="Plett J.M."/>
            <person name="Magnuson J."/>
            <person name="Spatafora J.W."/>
            <person name="Nagy L.G."/>
            <person name="Henrissat B."/>
            <person name="Grigoriev I.V."/>
            <person name="Yang Z.L."/>
            <person name="Xu J."/>
            <person name="Martin F.M."/>
        </authorList>
    </citation>
    <scope>NUCLEOTIDE SEQUENCE</scope>
    <source>
        <strain evidence="1">KUC20120723A-06</strain>
    </source>
</reference>
<sequence>MSGVAAFSSMSPSPHEIFERELASETTGRYIGPMPVDSFLTTFLPGNEPFLTLTTAQRRLFRKITRGSNERAMYEPFTDAIEEFTGELDVVFTGDHVDNSLKLSGGYGLKPDISIYEHSCGRTAVTDVSRMELWVEIKYDESFEPVLDPPQEQLDDLQDEEDKLEDYLSKWQFECETVPTQRLRGQMTAYALAQLGIQFRDFAFSVLIVGKYARLIRWDRAGAVVSRRFDYIAGPSPLATFFFRFARASPERRGLDRSVRPAGLPSDADALVRKALKLKPQQLLFEYTVPDDEESTRLRMEDPSERKPLEPYTYFGPRTSFPSRSLIGRSTRTLPVFDLRSKRVVFLKDTWRVAVDDIDKEGDTYRKLHRHKVPHIAPFDRGNDVGGIGGITVTQQMVEEAWACKPQWEVTGHIHYRMVLGVVGRVLTTFNCTFELVSGMSDAIEAHKYAYESAKVLHRDVSAGNIILTASDALLIDWDLSKDTDLLKNQRRRRDRTGTWQFMSAAILQYPEQPQERKDDVESFLHVTTHTAIAYTPSDMTPDGRSTYLRDVFDEATVEKGHIVGGTRKADKLGRGTYIPEKFKTTSPLEGLLRSMSAVIGVRYRIAPTAEKRAQDARTLAKLGDKADAEDYRNAVSWRYDEDTKNADSSDWLLDALRSAVTDRAKWPEADRAARQPITGEVILTKKQQSAYSTHLSNRDSAQARSYHPTPDASTSSKRRLTAGSDDEETKPQKVARHS</sequence>
<protein>
    <submittedName>
        <fullName evidence="1">Uncharacterized protein</fullName>
    </submittedName>
</protein>
<dbReference type="Proteomes" id="UP000790709">
    <property type="component" value="Unassembled WGS sequence"/>
</dbReference>
<comment type="caution">
    <text evidence="1">The sequence shown here is derived from an EMBL/GenBank/DDBJ whole genome shotgun (WGS) entry which is preliminary data.</text>
</comment>
<evidence type="ECO:0000313" key="1">
    <source>
        <dbReference type="EMBL" id="KAH7920142.1"/>
    </source>
</evidence>
<evidence type="ECO:0000313" key="2">
    <source>
        <dbReference type="Proteomes" id="UP000790709"/>
    </source>
</evidence>
<name>A0ACB8B419_9AGAM</name>
<gene>
    <name evidence="1" type="ORF">BV22DRAFT_1040188</name>
</gene>
<proteinExistence type="predicted"/>
<dbReference type="EMBL" id="MU266601">
    <property type="protein sequence ID" value="KAH7920142.1"/>
    <property type="molecule type" value="Genomic_DNA"/>
</dbReference>
<keyword evidence="2" id="KW-1185">Reference proteome</keyword>
<organism evidence="1 2">
    <name type="scientific">Leucogyrophana mollusca</name>
    <dbReference type="NCBI Taxonomy" id="85980"/>
    <lineage>
        <taxon>Eukaryota</taxon>
        <taxon>Fungi</taxon>
        <taxon>Dikarya</taxon>
        <taxon>Basidiomycota</taxon>
        <taxon>Agaricomycotina</taxon>
        <taxon>Agaricomycetes</taxon>
        <taxon>Agaricomycetidae</taxon>
        <taxon>Boletales</taxon>
        <taxon>Boletales incertae sedis</taxon>
        <taxon>Leucogyrophana</taxon>
    </lineage>
</organism>